<keyword evidence="2" id="KW-0238">DNA-binding</keyword>
<keyword evidence="8" id="KW-1185">Reference proteome</keyword>
<evidence type="ECO:0000256" key="2">
    <source>
        <dbReference type="ARBA" id="ARBA00023125"/>
    </source>
</evidence>
<dbReference type="AlphaFoldDB" id="A0A8J5XKQ4"/>
<feature type="region of interest" description="Disordered" evidence="5">
    <location>
        <begin position="227"/>
        <end position="247"/>
    </location>
</feature>
<dbReference type="GO" id="GO:0005634">
    <property type="term" value="C:nucleus"/>
    <property type="evidence" value="ECO:0007669"/>
    <property type="project" value="UniProtKB-SubCell"/>
</dbReference>
<dbReference type="PANTHER" id="PTHR10015">
    <property type="entry name" value="HEAT SHOCK TRANSCRIPTION FACTOR"/>
    <property type="match status" value="1"/>
</dbReference>
<organism evidence="7 8">
    <name type="scientific">Diacronema lutheri</name>
    <name type="common">Unicellular marine alga</name>
    <name type="synonym">Monochrysis lutheri</name>
    <dbReference type="NCBI Taxonomy" id="2081491"/>
    <lineage>
        <taxon>Eukaryota</taxon>
        <taxon>Haptista</taxon>
        <taxon>Haptophyta</taxon>
        <taxon>Pavlovophyceae</taxon>
        <taxon>Pavlovales</taxon>
        <taxon>Pavlovaceae</taxon>
        <taxon>Diacronema</taxon>
    </lineage>
</organism>
<dbReference type="SMART" id="SM00415">
    <property type="entry name" value="HSF"/>
    <property type="match status" value="1"/>
</dbReference>
<evidence type="ECO:0000256" key="4">
    <source>
        <dbReference type="RuleBase" id="RU004020"/>
    </source>
</evidence>
<dbReference type="GO" id="GO:0043565">
    <property type="term" value="F:sequence-specific DNA binding"/>
    <property type="evidence" value="ECO:0007669"/>
    <property type="project" value="InterPro"/>
</dbReference>
<protein>
    <recommendedName>
        <fullName evidence="6">HSF-type DNA-binding domain-containing protein</fullName>
    </recommendedName>
</protein>
<dbReference type="InterPro" id="IPR000232">
    <property type="entry name" value="HSF_DNA-bd"/>
</dbReference>
<keyword evidence="3" id="KW-0539">Nucleus</keyword>
<gene>
    <name evidence="7" type="ORF">KFE25_001938</name>
</gene>
<comment type="subcellular location">
    <subcellularLocation>
        <location evidence="1">Nucleus</location>
    </subcellularLocation>
</comment>
<feature type="compositionally biased region" description="Low complexity" evidence="5">
    <location>
        <begin position="233"/>
        <end position="245"/>
    </location>
</feature>
<evidence type="ECO:0000256" key="3">
    <source>
        <dbReference type="ARBA" id="ARBA00023242"/>
    </source>
</evidence>
<dbReference type="InterPro" id="IPR036388">
    <property type="entry name" value="WH-like_DNA-bd_sf"/>
</dbReference>
<evidence type="ECO:0000259" key="6">
    <source>
        <dbReference type="SMART" id="SM00415"/>
    </source>
</evidence>
<dbReference type="InterPro" id="IPR036390">
    <property type="entry name" value="WH_DNA-bd_sf"/>
</dbReference>
<dbReference type="Gene3D" id="1.10.10.10">
    <property type="entry name" value="Winged helix-like DNA-binding domain superfamily/Winged helix DNA-binding domain"/>
    <property type="match status" value="1"/>
</dbReference>
<name>A0A8J5XKQ4_DIALT</name>
<proteinExistence type="inferred from homology"/>
<dbReference type="OrthoDB" id="60033at2759"/>
<feature type="compositionally biased region" description="Pro residues" evidence="5">
    <location>
        <begin position="125"/>
        <end position="138"/>
    </location>
</feature>
<dbReference type="PRINTS" id="PR00056">
    <property type="entry name" value="HSFDOMAIN"/>
</dbReference>
<dbReference type="Pfam" id="PF00447">
    <property type="entry name" value="HSF_DNA-bind"/>
    <property type="match status" value="1"/>
</dbReference>
<feature type="region of interest" description="Disordered" evidence="5">
    <location>
        <begin position="119"/>
        <end position="145"/>
    </location>
</feature>
<feature type="compositionally biased region" description="Basic and acidic residues" evidence="5">
    <location>
        <begin position="379"/>
        <end position="388"/>
    </location>
</feature>
<dbReference type="PANTHER" id="PTHR10015:SF427">
    <property type="entry name" value="HEAT SHOCK FACTOR PROTEIN"/>
    <property type="match status" value="1"/>
</dbReference>
<dbReference type="OMA" id="HESEDAQ"/>
<feature type="domain" description="HSF-type DNA-binding" evidence="6">
    <location>
        <begin position="17"/>
        <end position="114"/>
    </location>
</feature>
<dbReference type="GO" id="GO:0003700">
    <property type="term" value="F:DNA-binding transcription factor activity"/>
    <property type="evidence" value="ECO:0007669"/>
    <property type="project" value="InterPro"/>
</dbReference>
<accession>A0A8J5XKQ4</accession>
<comment type="similarity">
    <text evidence="4">Belongs to the HSF family.</text>
</comment>
<comment type="caution">
    <text evidence="7">The sequence shown here is derived from an EMBL/GenBank/DDBJ whole genome shotgun (WGS) entry which is preliminary data.</text>
</comment>
<feature type="region of interest" description="Disordered" evidence="5">
    <location>
        <begin position="298"/>
        <end position="337"/>
    </location>
</feature>
<evidence type="ECO:0000313" key="8">
    <source>
        <dbReference type="Proteomes" id="UP000751190"/>
    </source>
</evidence>
<sequence length="396" mass="42618">MEEGGVDPSEDQEDCSSLPPFLSKLYELVDSPTAKHIVWGKNGQTFRILSATLFARDLLPLYFKHNSIASFTRQLLTYGFKRCHSPPGGGPMLEFGHEHFKQGDRAALRLIRRRVASKKVRGSGPFPPSSSPHPPPSAPAAQVGTQPSMDNMMLFQLERLRNHVVNVERQFQGSMVEIYSLLSEMERHAHASMRAGGGALSAMQPAPIRPAMPVTAPGGVRLVDPTHQAARHSQPPQSPQLSQPPQGAPVVMYALQPQAQFGAQCGGAPPMVFCMPISQAGGGGALYGSAHGALPPEMAAQQAQHQAPHPPQHAQHPTRQHAQHESEDAQHQQVASGLVRLSRGAESEQLPTALGTHARDAQPPAPAYPDAYHATPVPRHGESSERGVHPRAQAGE</sequence>
<feature type="compositionally biased region" description="Low complexity" evidence="5">
    <location>
        <begin position="298"/>
        <end position="315"/>
    </location>
</feature>
<evidence type="ECO:0000256" key="5">
    <source>
        <dbReference type="SAM" id="MobiDB-lite"/>
    </source>
</evidence>
<feature type="region of interest" description="Disordered" evidence="5">
    <location>
        <begin position="352"/>
        <end position="396"/>
    </location>
</feature>
<evidence type="ECO:0000313" key="7">
    <source>
        <dbReference type="EMBL" id="KAG8466182.1"/>
    </source>
</evidence>
<dbReference type="SUPFAM" id="SSF46785">
    <property type="entry name" value="Winged helix' DNA-binding domain"/>
    <property type="match status" value="1"/>
</dbReference>
<evidence type="ECO:0000256" key="1">
    <source>
        <dbReference type="ARBA" id="ARBA00004123"/>
    </source>
</evidence>
<dbReference type="EMBL" id="JAGTXO010000008">
    <property type="protein sequence ID" value="KAG8466182.1"/>
    <property type="molecule type" value="Genomic_DNA"/>
</dbReference>
<reference evidence="7" key="1">
    <citation type="submission" date="2021-05" db="EMBL/GenBank/DDBJ databases">
        <title>The genome of the haptophyte Pavlova lutheri (Diacronema luteri, Pavlovales) - a model for lipid biosynthesis in eukaryotic algae.</title>
        <authorList>
            <person name="Hulatt C.J."/>
            <person name="Posewitz M.C."/>
        </authorList>
    </citation>
    <scope>NUCLEOTIDE SEQUENCE</scope>
    <source>
        <strain evidence="7">NIVA-4/92</strain>
    </source>
</reference>
<dbReference type="Proteomes" id="UP000751190">
    <property type="component" value="Unassembled WGS sequence"/>
</dbReference>